<feature type="compositionally biased region" description="Basic and acidic residues" evidence="4">
    <location>
        <begin position="1"/>
        <end position="10"/>
    </location>
</feature>
<dbReference type="Gene3D" id="1.10.10.60">
    <property type="entry name" value="Homeodomain-like"/>
    <property type="match status" value="2"/>
</dbReference>
<dbReference type="PANTHER" id="PTHR46796:SF6">
    <property type="entry name" value="ARAC SUBFAMILY"/>
    <property type="match status" value="1"/>
</dbReference>
<gene>
    <name evidence="6" type="ORF">J2851_006859</name>
</gene>
<sequence length="312" mass="33561">MANDGAERGAADPPTSGAASSVPLAPILKVEILRPELADSVRRAIWTTPGFRVDLVHPQPFRTEGDVRWATIGLPLGPLRGDVAINSDRMGVDQCGAGMANFCPPGTDFRGVFPEVSPYILVGIEPARLNLLQADLFEGRSGLLIPVCGHPMANLTRLQPLLQTCLETGGGPGRLYLESLLTLIAAEVLRDAWSGMPVTVPPRLSLSPSALRRTLDYIESNLSADLTLSELAGVAGLSPYHFARGFRKDMGKPPHRYVMERRLERARHLLATTAMPAVDIAGLCGFASGSHMATVFRNRLGISPRSLRAEKS</sequence>
<feature type="region of interest" description="Disordered" evidence="4">
    <location>
        <begin position="1"/>
        <end position="20"/>
    </location>
</feature>
<keyword evidence="3" id="KW-0804">Transcription</keyword>
<evidence type="ECO:0000313" key="6">
    <source>
        <dbReference type="EMBL" id="MBP2297040.1"/>
    </source>
</evidence>
<dbReference type="RefSeq" id="WP_307420985.1">
    <property type="nucleotide sequence ID" value="NZ_JAGINP010000039.1"/>
</dbReference>
<evidence type="ECO:0000256" key="3">
    <source>
        <dbReference type="ARBA" id="ARBA00023163"/>
    </source>
</evidence>
<dbReference type="Proteomes" id="UP000781958">
    <property type="component" value="Unassembled WGS sequence"/>
</dbReference>
<feature type="domain" description="HTH araC/xylS-type" evidence="5">
    <location>
        <begin position="212"/>
        <end position="310"/>
    </location>
</feature>
<reference evidence="6 7" key="1">
    <citation type="submission" date="2021-03" db="EMBL/GenBank/DDBJ databases">
        <title>Genomic Encyclopedia of Type Strains, Phase III (KMG-III): the genomes of soil and plant-associated and newly described type strains.</title>
        <authorList>
            <person name="Whitman W."/>
        </authorList>
    </citation>
    <scope>NUCLEOTIDE SEQUENCE [LARGE SCALE GENOMIC DNA]</scope>
    <source>
        <strain evidence="6 7">IMMIB AFH-6</strain>
    </source>
</reference>
<name>A0ABS4T074_9PROT</name>
<keyword evidence="1" id="KW-0805">Transcription regulation</keyword>
<dbReference type="Pfam" id="PF12833">
    <property type="entry name" value="HTH_18"/>
    <property type="match status" value="1"/>
</dbReference>
<accession>A0ABS4T074</accession>
<proteinExistence type="predicted"/>
<protein>
    <submittedName>
        <fullName evidence="6">AraC family transcriptional regulator</fullName>
    </submittedName>
</protein>
<dbReference type="InterPro" id="IPR009057">
    <property type="entry name" value="Homeodomain-like_sf"/>
</dbReference>
<evidence type="ECO:0000256" key="2">
    <source>
        <dbReference type="ARBA" id="ARBA00023125"/>
    </source>
</evidence>
<dbReference type="InterPro" id="IPR050204">
    <property type="entry name" value="AraC_XylS_family_regulators"/>
</dbReference>
<dbReference type="SMART" id="SM00342">
    <property type="entry name" value="HTH_ARAC"/>
    <property type="match status" value="1"/>
</dbReference>
<evidence type="ECO:0000259" key="5">
    <source>
        <dbReference type="PROSITE" id="PS01124"/>
    </source>
</evidence>
<dbReference type="PANTHER" id="PTHR46796">
    <property type="entry name" value="HTH-TYPE TRANSCRIPTIONAL ACTIVATOR RHAS-RELATED"/>
    <property type="match status" value="1"/>
</dbReference>
<dbReference type="PROSITE" id="PS01124">
    <property type="entry name" value="HTH_ARAC_FAMILY_2"/>
    <property type="match status" value="1"/>
</dbReference>
<evidence type="ECO:0000256" key="1">
    <source>
        <dbReference type="ARBA" id="ARBA00023015"/>
    </source>
</evidence>
<organism evidence="6 7">
    <name type="scientific">Azospirillum rugosum</name>
    <dbReference type="NCBI Taxonomy" id="416170"/>
    <lineage>
        <taxon>Bacteria</taxon>
        <taxon>Pseudomonadati</taxon>
        <taxon>Pseudomonadota</taxon>
        <taxon>Alphaproteobacteria</taxon>
        <taxon>Rhodospirillales</taxon>
        <taxon>Azospirillaceae</taxon>
        <taxon>Azospirillum</taxon>
    </lineage>
</organism>
<dbReference type="SUPFAM" id="SSF46689">
    <property type="entry name" value="Homeodomain-like"/>
    <property type="match status" value="2"/>
</dbReference>
<dbReference type="EMBL" id="JAGINP010000039">
    <property type="protein sequence ID" value="MBP2297040.1"/>
    <property type="molecule type" value="Genomic_DNA"/>
</dbReference>
<keyword evidence="7" id="KW-1185">Reference proteome</keyword>
<comment type="caution">
    <text evidence="6">The sequence shown here is derived from an EMBL/GenBank/DDBJ whole genome shotgun (WGS) entry which is preliminary data.</text>
</comment>
<dbReference type="InterPro" id="IPR018060">
    <property type="entry name" value="HTH_AraC"/>
</dbReference>
<evidence type="ECO:0000313" key="7">
    <source>
        <dbReference type="Proteomes" id="UP000781958"/>
    </source>
</evidence>
<evidence type="ECO:0000256" key="4">
    <source>
        <dbReference type="SAM" id="MobiDB-lite"/>
    </source>
</evidence>
<keyword evidence="2" id="KW-0238">DNA-binding</keyword>